<keyword evidence="2" id="KW-1185">Reference proteome</keyword>
<evidence type="ECO:0000313" key="1">
    <source>
        <dbReference type="EMBL" id="QWS33164.1"/>
    </source>
</evidence>
<protein>
    <submittedName>
        <fullName evidence="1">Uncharacterized protein</fullName>
    </submittedName>
</protein>
<accession>A0ACD1E337</accession>
<dbReference type="EMBL" id="CP076544">
    <property type="protein sequence ID" value="QWS33164.1"/>
    <property type="molecule type" value="Genomic_DNA"/>
</dbReference>
<reference evidence="1" key="1">
    <citation type="submission" date="2021-06" db="EMBL/GenBank/DDBJ databases">
        <authorList>
            <person name="Ellington A.J."/>
            <person name="Bryan N.C."/>
            <person name="Christner B.C."/>
            <person name="Reisch C.R."/>
        </authorList>
    </citation>
    <scope>NUCLEOTIDE SEQUENCE</scope>
    <source>
        <strain evidence="1">L6-1</strain>
    </source>
</reference>
<name>A0ACD1E337_9MICO</name>
<dbReference type="Proteomes" id="UP000681794">
    <property type="component" value="Chromosome"/>
</dbReference>
<evidence type="ECO:0000313" key="2">
    <source>
        <dbReference type="Proteomes" id="UP000681794"/>
    </source>
</evidence>
<organism evidence="1 2">
    <name type="scientific">Curtobacterium aetherium</name>
    <dbReference type="NCBI Taxonomy" id="2841594"/>
    <lineage>
        <taxon>Bacteria</taxon>
        <taxon>Bacillati</taxon>
        <taxon>Actinomycetota</taxon>
        <taxon>Actinomycetes</taxon>
        <taxon>Micrococcales</taxon>
        <taxon>Microbacteriaceae</taxon>
        <taxon>Curtobacterium</taxon>
    </lineage>
</organism>
<gene>
    <name evidence="1" type="ORF">KM842_13070</name>
</gene>
<proteinExistence type="predicted"/>
<sequence length="60" mass="5852">MGALLCGGAFLAGLVSAPDGGADIGAGALLFAGQPLVYAGVVFLVVSLVRSAGPTRPPRR</sequence>